<dbReference type="RefSeq" id="WP_057903414.1">
    <property type="nucleotide sequence ID" value="NZ_AZDA01000007.1"/>
</dbReference>
<reference evidence="2 3" key="1">
    <citation type="journal article" date="2015" name="Genome Announc.">
        <title>Expanding the biotechnology potential of lactobacilli through comparative genomics of 213 strains and associated genera.</title>
        <authorList>
            <person name="Sun Z."/>
            <person name="Harris H.M."/>
            <person name="McCann A."/>
            <person name="Guo C."/>
            <person name="Argimon S."/>
            <person name="Zhang W."/>
            <person name="Yang X."/>
            <person name="Jeffery I.B."/>
            <person name="Cooney J.C."/>
            <person name="Kagawa T.F."/>
            <person name="Liu W."/>
            <person name="Song Y."/>
            <person name="Salvetti E."/>
            <person name="Wrobel A."/>
            <person name="Rasinkangas P."/>
            <person name="Parkhill J."/>
            <person name="Rea M.C."/>
            <person name="O'Sullivan O."/>
            <person name="Ritari J."/>
            <person name="Douillard F.P."/>
            <person name="Paul Ross R."/>
            <person name="Yang R."/>
            <person name="Briner A.E."/>
            <person name="Felis G.E."/>
            <person name="de Vos W.M."/>
            <person name="Barrangou R."/>
            <person name="Klaenhammer T.R."/>
            <person name="Caufield P.W."/>
            <person name="Cui Y."/>
            <person name="Zhang H."/>
            <person name="O'Toole P.W."/>
        </authorList>
    </citation>
    <scope>NUCLEOTIDE SEQUENCE [LARGE SCALE GENOMIC DNA]</scope>
    <source>
        <strain evidence="2 3">DSM 20003</strain>
    </source>
</reference>
<comment type="caution">
    <text evidence="2">The sequence shown here is derived from an EMBL/GenBank/DDBJ whole genome shotgun (WGS) entry which is preliminary data.</text>
</comment>
<dbReference type="EMBL" id="AZDA01000007">
    <property type="protein sequence ID" value="KRK40601.1"/>
    <property type="molecule type" value="Genomic_DNA"/>
</dbReference>
<feature type="transmembrane region" description="Helical" evidence="1">
    <location>
        <begin position="83"/>
        <end position="105"/>
    </location>
</feature>
<keyword evidence="1" id="KW-1133">Transmembrane helix</keyword>
<keyword evidence="1" id="KW-0812">Transmembrane</keyword>
<sequence>MQVWLLLGLLVALLVAILMLTWQLQQLLKVDAMARQLPHPTFWRLIAGGTQNGAGLLGYLILRRRWPVQAVLDQPRKRQQLKISVLAAFAVVVGLGVAVLVVLLFGA</sequence>
<dbReference type="Proteomes" id="UP000051461">
    <property type="component" value="Unassembled WGS sequence"/>
</dbReference>
<keyword evidence="3" id="KW-1185">Reference proteome</keyword>
<keyword evidence="1" id="KW-0472">Membrane</keyword>
<dbReference type="PATRIC" id="fig|1423726.3.peg.9"/>
<gene>
    <name evidence="2" type="ORF">FC07_GL000009</name>
</gene>
<dbReference type="AlphaFoldDB" id="A0A0R1H3L8"/>
<evidence type="ECO:0000313" key="2">
    <source>
        <dbReference type="EMBL" id="KRK40601.1"/>
    </source>
</evidence>
<evidence type="ECO:0000313" key="3">
    <source>
        <dbReference type="Proteomes" id="UP000051461"/>
    </source>
</evidence>
<feature type="transmembrane region" description="Helical" evidence="1">
    <location>
        <begin position="42"/>
        <end position="62"/>
    </location>
</feature>
<dbReference type="OrthoDB" id="2324514at2"/>
<dbReference type="STRING" id="1423726.FC07_GL000009"/>
<accession>A0A0R1H3L8</accession>
<name>A0A0R1H3L8_9LACO</name>
<protein>
    <submittedName>
        <fullName evidence="2">Uncharacterized protein</fullName>
    </submittedName>
</protein>
<organism evidence="2 3">
    <name type="scientific">Loigolactobacillus bifermentans DSM 20003</name>
    <dbReference type="NCBI Taxonomy" id="1423726"/>
    <lineage>
        <taxon>Bacteria</taxon>
        <taxon>Bacillati</taxon>
        <taxon>Bacillota</taxon>
        <taxon>Bacilli</taxon>
        <taxon>Lactobacillales</taxon>
        <taxon>Lactobacillaceae</taxon>
        <taxon>Loigolactobacillus</taxon>
    </lineage>
</organism>
<proteinExistence type="predicted"/>
<evidence type="ECO:0000256" key="1">
    <source>
        <dbReference type="SAM" id="Phobius"/>
    </source>
</evidence>